<comment type="caution">
    <text evidence="1">The sequence shown here is derived from an EMBL/GenBank/DDBJ whole genome shotgun (WGS) entry which is preliminary data.</text>
</comment>
<proteinExistence type="predicted"/>
<accession>A0ABN1WYD5</accession>
<gene>
    <name evidence="1" type="ORF">GCM10009665_70580</name>
</gene>
<dbReference type="EMBL" id="BAAALF010000229">
    <property type="protein sequence ID" value="GAA1272473.1"/>
    <property type="molecule type" value="Genomic_DNA"/>
</dbReference>
<evidence type="ECO:0008006" key="3">
    <source>
        <dbReference type="Google" id="ProtNLM"/>
    </source>
</evidence>
<sequence>MTLQTPQPPPSALRAVLAALTSESALRQPGAAALRSPAGPLLPSHPLAVHQLPPGTATVRGLAAAPRTGWRFLIKSGGQVVAAAEVTRSTEGHTFAHFAAGPYLDSTVRALAQAWQLAQELPGARQARLLSMPGHYATALWLHGPEGDPADDLLIPLAPAPLGVTAHRAHPARELLALLVRRTGTPSAAHPTAVAAPPGGAPLAAVPAF</sequence>
<dbReference type="RefSeq" id="WP_344446296.1">
    <property type="nucleotide sequence ID" value="NZ_BAAALF010000229.1"/>
</dbReference>
<protein>
    <recommendedName>
        <fullName evidence="3">Secreted protein</fullName>
    </recommendedName>
</protein>
<evidence type="ECO:0000313" key="1">
    <source>
        <dbReference type="EMBL" id="GAA1272473.1"/>
    </source>
</evidence>
<name>A0ABN1WYD5_9ACTN</name>
<reference evidence="1 2" key="1">
    <citation type="journal article" date="2019" name="Int. J. Syst. Evol. Microbiol.">
        <title>The Global Catalogue of Microorganisms (GCM) 10K type strain sequencing project: providing services to taxonomists for standard genome sequencing and annotation.</title>
        <authorList>
            <consortium name="The Broad Institute Genomics Platform"/>
            <consortium name="The Broad Institute Genome Sequencing Center for Infectious Disease"/>
            <person name="Wu L."/>
            <person name="Ma J."/>
        </authorList>
    </citation>
    <scope>NUCLEOTIDE SEQUENCE [LARGE SCALE GENOMIC DNA]</scope>
    <source>
        <strain evidence="1 2">JCM 13004</strain>
    </source>
</reference>
<keyword evidence="2" id="KW-1185">Reference proteome</keyword>
<dbReference type="Proteomes" id="UP001500037">
    <property type="component" value="Unassembled WGS sequence"/>
</dbReference>
<organism evidence="1 2">
    <name type="scientific">Kitasatospora nipponensis</name>
    <dbReference type="NCBI Taxonomy" id="258049"/>
    <lineage>
        <taxon>Bacteria</taxon>
        <taxon>Bacillati</taxon>
        <taxon>Actinomycetota</taxon>
        <taxon>Actinomycetes</taxon>
        <taxon>Kitasatosporales</taxon>
        <taxon>Streptomycetaceae</taxon>
        <taxon>Kitasatospora</taxon>
    </lineage>
</organism>
<evidence type="ECO:0000313" key="2">
    <source>
        <dbReference type="Proteomes" id="UP001500037"/>
    </source>
</evidence>